<protein>
    <submittedName>
        <fullName evidence="4">Short-chain dehydrogenase involved in D-alanine esterification of teichoic acids</fullName>
    </submittedName>
</protein>
<organism evidence="4 5">
    <name type="scientific">Williamsia maris</name>
    <dbReference type="NCBI Taxonomy" id="72806"/>
    <lineage>
        <taxon>Bacteria</taxon>
        <taxon>Bacillati</taxon>
        <taxon>Actinomycetota</taxon>
        <taxon>Actinomycetes</taxon>
        <taxon>Mycobacteriales</taxon>
        <taxon>Nocardiaceae</taxon>
        <taxon>Williamsia</taxon>
    </lineage>
</organism>
<comment type="similarity">
    <text evidence="1 3">Belongs to the short-chain dehydrogenases/reductases (SDR) family.</text>
</comment>
<dbReference type="PANTHER" id="PTHR44169">
    <property type="entry name" value="NADPH-DEPENDENT 1-ACYLDIHYDROXYACETONE PHOSPHATE REDUCTASE"/>
    <property type="match status" value="1"/>
</dbReference>
<dbReference type="PRINTS" id="PR00080">
    <property type="entry name" value="SDRFAMILY"/>
</dbReference>
<dbReference type="Proteomes" id="UP001206895">
    <property type="component" value="Unassembled WGS sequence"/>
</dbReference>
<gene>
    <name evidence="4" type="ORF">LX13_002206</name>
</gene>
<dbReference type="InterPro" id="IPR036291">
    <property type="entry name" value="NAD(P)-bd_dom_sf"/>
</dbReference>
<dbReference type="SUPFAM" id="SSF51735">
    <property type="entry name" value="NAD(P)-binding Rossmann-fold domains"/>
    <property type="match status" value="1"/>
</dbReference>
<dbReference type="EMBL" id="JAMTCJ010000002">
    <property type="protein sequence ID" value="MCP2176387.1"/>
    <property type="molecule type" value="Genomic_DNA"/>
</dbReference>
<evidence type="ECO:0000256" key="3">
    <source>
        <dbReference type="RuleBase" id="RU000363"/>
    </source>
</evidence>
<dbReference type="PRINTS" id="PR00081">
    <property type="entry name" value="GDHRDH"/>
</dbReference>
<dbReference type="InterPro" id="IPR002347">
    <property type="entry name" value="SDR_fam"/>
</dbReference>
<keyword evidence="2" id="KW-0560">Oxidoreductase</keyword>
<dbReference type="RefSeq" id="WP_253661381.1">
    <property type="nucleotide sequence ID" value="NZ_BAAAJQ010000001.1"/>
</dbReference>
<proteinExistence type="inferred from homology"/>
<evidence type="ECO:0000256" key="2">
    <source>
        <dbReference type="ARBA" id="ARBA00023002"/>
    </source>
</evidence>
<accession>A0ABT1HEN9</accession>
<dbReference type="InterPro" id="IPR020904">
    <property type="entry name" value="Sc_DH/Rdtase_CS"/>
</dbReference>
<dbReference type="Gene3D" id="3.40.50.720">
    <property type="entry name" value="NAD(P)-binding Rossmann-like Domain"/>
    <property type="match status" value="1"/>
</dbReference>
<dbReference type="Pfam" id="PF00106">
    <property type="entry name" value="adh_short"/>
    <property type="match status" value="1"/>
</dbReference>
<dbReference type="PANTHER" id="PTHR44169:SF6">
    <property type="entry name" value="NADPH-DEPENDENT 1-ACYLDIHYDROXYACETONE PHOSPHATE REDUCTASE"/>
    <property type="match status" value="1"/>
</dbReference>
<dbReference type="PROSITE" id="PS00061">
    <property type="entry name" value="ADH_SHORT"/>
    <property type="match status" value="1"/>
</dbReference>
<reference evidence="4 5" key="1">
    <citation type="submission" date="2022-06" db="EMBL/GenBank/DDBJ databases">
        <title>Genomic Encyclopedia of Archaeal and Bacterial Type Strains, Phase II (KMG-II): from individual species to whole genera.</title>
        <authorList>
            <person name="Goeker M."/>
        </authorList>
    </citation>
    <scope>NUCLEOTIDE SEQUENCE [LARGE SCALE GENOMIC DNA]</scope>
    <source>
        <strain evidence="4 5">DSM 44693</strain>
    </source>
</reference>
<evidence type="ECO:0000313" key="4">
    <source>
        <dbReference type="EMBL" id="MCP2176387.1"/>
    </source>
</evidence>
<evidence type="ECO:0000256" key="1">
    <source>
        <dbReference type="ARBA" id="ARBA00006484"/>
    </source>
</evidence>
<keyword evidence="5" id="KW-1185">Reference proteome</keyword>
<sequence>MKTTGNTMFIPGGTSGIGLGLALRFHEAGNTVIVAGRRREKLEKIAEEHPGIHTVELDVSDPDSITAVAADVQARFGDLDVLIAMAGVMKPEDVHTGDFVDTAVDVVTTNLLGSIRLIGAFTEFFAAKSEATIMTVSSGLAFTPMAATPTYSATKAAVHAFTDAIRIQLSDTGIQVIELAPPAVQTDLMPGQAEAEWAMPLDDFLSEVVSIIDNDPTVREILVENVKPLRHSETNGNRDAMMAQLAGQH</sequence>
<evidence type="ECO:0000313" key="5">
    <source>
        <dbReference type="Proteomes" id="UP001206895"/>
    </source>
</evidence>
<comment type="caution">
    <text evidence="4">The sequence shown here is derived from an EMBL/GenBank/DDBJ whole genome shotgun (WGS) entry which is preliminary data.</text>
</comment>
<name>A0ABT1HEN9_9NOCA</name>